<gene>
    <name evidence="1" type="ORF">EV182_005715</name>
</gene>
<evidence type="ECO:0000313" key="1">
    <source>
        <dbReference type="EMBL" id="KAJ1677651.1"/>
    </source>
</evidence>
<accession>A0ACC1HQN4</accession>
<evidence type="ECO:0000313" key="2">
    <source>
        <dbReference type="Proteomes" id="UP001145114"/>
    </source>
</evidence>
<comment type="caution">
    <text evidence="1">The sequence shown here is derived from an EMBL/GenBank/DDBJ whole genome shotgun (WGS) entry which is preliminary data.</text>
</comment>
<proteinExistence type="predicted"/>
<reference evidence="1" key="1">
    <citation type="submission" date="2022-06" db="EMBL/GenBank/DDBJ databases">
        <title>Phylogenomic reconstructions and comparative analyses of Kickxellomycotina fungi.</title>
        <authorList>
            <person name="Reynolds N.K."/>
            <person name="Stajich J.E."/>
            <person name="Barry K."/>
            <person name="Grigoriev I.V."/>
            <person name="Crous P."/>
            <person name="Smith M.E."/>
        </authorList>
    </citation>
    <scope>NUCLEOTIDE SEQUENCE</scope>
    <source>
        <strain evidence="1">RSA 2271</strain>
    </source>
</reference>
<feature type="non-terminal residue" evidence="1">
    <location>
        <position position="1"/>
    </location>
</feature>
<dbReference type="Proteomes" id="UP001145114">
    <property type="component" value="Unassembled WGS sequence"/>
</dbReference>
<dbReference type="EMBL" id="JAMZIH010002124">
    <property type="protein sequence ID" value="KAJ1677651.1"/>
    <property type="molecule type" value="Genomic_DNA"/>
</dbReference>
<sequence length="340" mass="36497">VNSPPPPLSLDKAILDFSTAAGKAPSATSNPTNRKRERRKSAIISGSTPAKRASTFTAASANSGRGGRRPRRISTKAPLSPPNPLPIRPSIAKTPTTALQPTSPEGSTRAIPTAPASTSVTTYSSPMIATASSSVDLAKTTPNGLKPITPRGLKPKPSPTSRPTTAGSDSKVSNDDDPIARLSTKSNYQNILEGKSDELGLKYSFDLFSGLEQRRTSHKQAEQKRRDCLKSCFEALKSKLPDLNPKMISKIYLLNQALSYIDKLEADNQTLREEYRQLKGGISKNNDAANARTKSIQNGGDTKRRNGQAEPSKLNPSPVDNKNHSNGIDLTEDSSNIKDP</sequence>
<protein>
    <submittedName>
        <fullName evidence="1">Uncharacterized protein</fullName>
    </submittedName>
</protein>
<keyword evidence="2" id="KW-1185">Reference proteome</keyword>
<organism evidence="1 2">
    <name type="scientific">Spiromyces aspiralis</name>
    <dbReference type="NCBI Taxonomy" id="68401"/>
    <lineage>
        <taxon>Eukaryota</taxon>
        <taxon>Fungi</taxon>
        <taxon>Fungi incertae sedis</taxon>
        <taxon>Zoopagomycota</taxon>
        <taxon>Kickxellomycotina</taxon>
        <taxon>Kickxellomycetes</taxon>
        <taxon>Kickxellales</taxon>
        <taxon>Kickxellaceae</taxon>
        <taxon>Spiromyces</taxon>
    </lineage>
</organism>
<name>A0ACC1HQN4_9FUNG</name>